<proteinExistence type="predicted"/>
<evidence type="ECO:0000256" key="1">
    <source>
        <dbReference type="ARBA" id="ARBA00022676"/>
    </source>
</evidence>
<name>A0A538TK85_UNCEI</name>
<gene>
    <name evidence="3" type="ORF">E6K79_08570</name>
</gene>
<accession>A0A538TK85</accession>
<dbReference type="CDD" id="cd03789">
    <property type="entry name" value="GT9_LPS_heptosyltransferase"/>
    <property type="match status" value="1"/>
</dbReference>
<keyword evidence="2 3" id="KW-0808">Transferase</keyword>
<keyword evidence="1" id="KW-0328">Glycosyltransferase</keyword>
<dbReference type="GO" id="GO:0009244">
    <property type="term" value="P:lipopolysaccharide core region biosynthetic process"/>
    <property type="evidence" value="ECO:0007669"/>
    <property type="project" value="TreeGrafter"/>
</dbReference>
<protein>
    <submittedName>
        <fullName evidence="3">Glycosyltransferase family 9 protein</fullName>
    </submittedName>
</protein>
<dbReference type="InterPro" id="IPR002201">
    <property type="entry name" value="Glyco_trans_9"/>
</dbReference>
<comment type="caution">
    <text evidence="3">The sequence shown here is derived from an EMBL/GenBank/DDBJ whole genome shotgun (WGS) entry which is preliminary data.</text>
</comment>
<dbReference type="EMBL" id="VBOZ01000028">
    <property type="protein sequence ID" value="TMQ64031.1"/>
    <property type="molecule type" value="Genomic_DNA"/>
</dbReference>
<dbReference type="AlphaFoldDB" id="A0A538TK85"/>
<dbReference type="GO" id="GO:0005829">
    <property type="term" value="C:cytosol"/>
    <property type="evidence" value="ECO:0007669"/>
    <property type="project" value="TreeGrafter"/>
</dbReference>
<sequence>MGRAPADGAPKNAPPDPPRRVLVTRLRQIGDVILSLPLVEAIHEIYPHAEIDYLAEEAPAQAAIGHPALRRVFRFDPRSWPGFPAPPDLLLGLRRARYDWVIDLYGNPRSALIACWTGAPVRVGQGRRARRRLYTHSIPPVVEAISAVDHHLLALRALGVPSPIRRGQPRIHLSADERARGAAILDSALPGGGSRVGLHVGNRWPAKRWPEERFQALLRALSTIGARGVVLAGPGETALARRVAAGARPDARPEGREHVRADAPVIADLPLRDYFAVVASLDALVTNDGSPLHAGPALGVPTVGILGPTVPKIWFPYDDPAGRHQLLCKEIWCRPCHRHECDRMDCLDWIGVGEALRATARALNVAEGAVASA</sequence>
<evidence type="ECO:0000313" key="3">
    <source>
        <dbReference type="EMBL" id="TMQ64031.1"/>
    </source>
</evidence>
<evidence type="ECO:0000313" key="4">
    <source>
        <dbReference type="Proteomes" id="UP000317691"/>
    </source>
</evidence>
<dbReference type="Gene3D" id="3.40.50.2000">
    <property type="entry name" value="Glycogen Phosphorylase B"/>
    <property type="match status" value="2"/>
</dbReference>
<dbReference type="Pfam" id="PF01075">
    <property type="entry name" value="Glyco_transf_9"/>
    <property type="match status" value="1"/>
</dbReference>
<dbReference type="Proteomes" id="UP000317691">
    <property type="component" value="Unassembled WGS sequence"/>
</dbReference>
<dbReference type="InterPro" id="IPR051199">
    <property type="entry name" value="LPS_LOS_Heptosyltrfase"/>
</dbReference>
<dbReference type="PANTHER" id="PTHR30160">
    <property type="entry name" value="TETRAACYLDISACCHARIDE 4'-KINASE-RELATED"/>
    <property type="match status" value="1"/>
</dbReference>
<evidence type="ECO:0000256" key="2">
    <source>
        <dbReference type="ARBA" id="ARBA00022679"/>
    </source>
</evidence>
<reference evidence="3 4" key="1">
    <citation type="journal article" date="2019" name="Nat. Microbiol.">
        <title>Mediterranean grassland soil C-N compound turnover is dependent on rainfall and depth, and is mediated by genomically divergent microorganisms.</title>
        <authorList>
            <person name="Diamond S."/>
            <person name="Andeer P.F."/>
            <person name="Li Z."/>
            <person name="Crits-Christoph A."/>
            <person name="Burstein D."/>
            <person name="Anantharaman K."/>
            <person name="Lane K.R."/>
            <person name="Thomas B.C."/>
            <person name="Pan C."/>
            <person name="Northen T.R."/>
            <person name="Banfield J.F."/>
        </authorList>
    </citation>
    <scope>NUCLEOTIDE SEQUENCE [LARGE SCALE GENOMIC DNA]</scope>
    <source>
        <strain evidence="3">WS_9</strain>
    </source>
</reference>
<organism evidence="3 4">
    <name type="scientific">Eiseniibacteriota bacterium</name>
    <dbReference type="NCBI Taxonomy" id="2212470"/>
    <lineage>
        <taxon>Bacteria</taxon>
        <taxon>Candidatus Eiseniibacteriota</taxon>
    </lineage>
</organism>
<dbReference type="GO" id="GO:0008713">
    <property type="term" value="F:ADP-heptose-lipopolysaccharide heptosyltransferase activity"/>
    <property type="evidence" value="ECO:0007669"/>
    <property type="project" value="TreeGrafter"/>
</dbReference>
<dbReference type="SUPFAM" id="SSF53756">
    <property type="entry name" value="UDP-Glycosyltransferase/glycogen phosphorylase"/>
    <property type="match status" value="1"/>
</dbReference>
<dbReference type="PANTHER" id="PTHR30160:SF1">
    <property type="entry name" value="LIPOPOLYSACCHARIDE 1,2-N-ACETYLGLUCOSAMINETRANSFERASE-RELATED"/>
    <property type="match status" value="1"/>
</dbReference>